<gene>
    <name evidence="2" type="ORF">H9L23_07920</name>
</gene>
<dbReference type="RefSeq" id="WP_187594450.1">
    <property type="nucleotide sequence ID" value="NZ_CP060723.1"/>
</dbReference>
<evidence type="ECO:0000256" key="1">
    <source>
        <dbReference type="SAM" id="SignalP"/>
    </source>
</evidence>
<proteinExistence type="predicted"/>
<keyword evidence="3" id="KW-1185">Reference proteome</keyword>
<accession>A0A7G9QKX1</accession>
<feature type="chain" id="PRO_5028884102" description="Thioredoxin family protein" evidence="1">
    <location>
        <begin position="23"/>
        <end position="217"/>
    </location>
</feature>
<organism evidence="2 3">
    <name type="scientific">Pedobacter roseus</name>
    <dbReference type="NCBI Taxonomy" id="336820"/>
    <lineage>
        <taxon>Bacteria</taxon>
        <taxon>Pseudomonadati</taxon>
        <taxon>Bacteroidota</taxon>
        <taxon>Sphingobacteriia</taxon>
        <taxon>Sphingobacteriales</taxon>
        <taxon>Sphingobacteriaceae</taxon>
        <taxon>Pedobacter</taxon>
    </lineage>
</organism>
<protein>
    <recommendedName>
        <fullName evidence="4">Thioredoxin family protein</fullName>
    </recommendedName>
</protein>
<dbReference type="KEGG" id="proe:H9L23_07920"/>
<name>A0A7G9QKX1_9SPHI</name>
<dbReference type="EMBL" id="CP060723">
    <property type="protein sequence ID" value="QNN43996.1"/>
    <property type="molecule type" value="Genomic_DNA"/>
</dbReference>
<evidence type="ECO:0008006" key="4">
    <source>
        <dbReference type="Google" id="ProtNLM"/>
    </source>
</evidence>
<reference evidence="2 3" key="1">
    <citation type="submission" date="2020-08" db="EMBL/GenBank/DDBJ databases">
        <title>Genome sequence of Pedobacter roseus KACC 11594T.</title>
        <authorList>
            <person name="Hyun D.-W."/>
            <person name="Bae J.-W."/>
        </authorList>
    </citation>
    <scope>NUCLEOTIDE SEQUENCE [LARGE SCALE GENOMIC DNA]</scope>
    <source>
        <strain evidence="2 3">KACC 11594</strain>
    </source>
</reference>
<feature type="signal peptide" evidence="1">
    <location>
        <begin position="1"/>
        <end position="22"/>
    </location>
</feature>
<dbReference type="Proteomes" id="UP000515806">
    <property type="component" value="Chromosome"/>
</dbReference>
<sequence>MKKTTYLFIFTLCVLCSSCTMMVKGIAKLLVKDYNDYTGTHISDVKIIDAEGRGQSFGNLYKGKTVYLYVLGNKKLSTHQEKSYQQLKERFAKYPDVVFSNLYVGSDTLSNTNRLGDDASSAEFRKILSISDPAPFIIGKDGAILAYKGPKPDDKIIVDYVLYQAMKGEDGTKSAKRFIRAVNGNDQFKSPKFIEWYTLHFGKTPDHKLNMSLSSTN</sequence>
<evidence type="ECO:0000313" key="2">
    <source>
        <dbReference type="EMBL" id="QNN43996.1"/>
    </source>
</evidence>
<dbReference type="AlphaFoldDB" id="A0A7G9QKX1"/>
<keyword evidence="1" id="KW-0732">Signal</keyword>
<evidence type="ECO:0000313" key="3">
    <source>
        <dbReference type="Proteomes" id="UP000515806"/>
    </source>
</evidence>